<dbReference type="EMBL" id="LAZR01028211">
    <property type="protein sequence ID" value="KKL63324.1"/>
    <property type="molecule type" value="Genomic_DNA"/>
</dbReference>
<sequence length="60" mass="7082">MIKNKTNKDPKLHGNCKMCEERLCWKMRMVEDNSIISEAYCTNCGVYHKKKLVVFDLDND</sequence>
<dbReference type="AlphaFoldDB" id="A0A0F9DNP9"/>
<protein>
    <submittedName>
        <fullName evidence="1">Uncharacterized protein</fullName>
    </submittedName>
</protein>
<organism evidence="1">
    <name type="scientific">marine sediment metagenome</name>
    <dbReference type="NCBI Taxonomy" id="412755"/>
    <lineage>
        <taxon>unclassified sequences</taxon>
        <taxon>metagenomes</taxon>
        <taxon>ecological metagenomes</taxon>
    </lineage>
</organism>
<reference evidence="1" key="1">
    <citation type="journal article" date="2015" name="Nature">
        <title>Complex archaea that bridge the gap between prokaryotes and eukaryotes.</title>
        <authorList>
            <person name="Spang A."/>
            <person name="Saw J.H."/>
            <person name="Jorgensen S.L."/>
            <person name="Zaremba-Niedzwiedzka K."/>
            <person name="Martijn J."/>
            <person name="Lind A.E."/>
            <person name="van Eijk R."/>
            <person name="Schleper C."/>
            <person name="Guy L."/>
            <person name="Ettema T.J."/>
        </authorList>
    </citation>
    <scope>NUCLEOTIDE SEQUENCE</scope>
</reference>
<evidence type="ECO:0000313" key="1">
    <source>
        <dbReference type="EMBL" id="KKL63324.1"/>
    </source>
</evidence>
<gene>
    <name evidence="1" type="ORF">LCGC14_2176270</name>
</gene>
<comment type="caution">
    <text evidence="1">The sequence shown here is derived from an EMBL/GenBank/DDBJ whole genome shotgun (WGS) entry which is preliminary data.</text>
</comment>
<name>A0A0F9DNP9_9ZZZZ</name>
<accession>A0A0F9DNP9</accession>
<proteinExistence type="predicted"/>